<dbReference type="Gene3D" id="3.30.870.10">
    <property type="entry name" value="Endonuclease Chain A"/>
    <property type="match status" value="2"/>
</dbReference>
<gene>
    <name evidence="2" type="ORF">WKW82_29760</name>
</gene>
<protein>
    <submittedName>
        <fullName evidence="2">Phospholipase D family protein</fullName>
    </submittedName>
</protein>
<proteinExistence type="predicted"/>
<evidence type="ECO:0000313" key="3">
    <source>
        <dbReference type="Proteomes" id="UP001385892"/>
    </source>
</evidence>
<dbReference type="SMART" id="SM00155">
    <property type="entry name" value="PLDc"/>
    <property type="match status" value="2"/>
</dbReference>
<organism evidence="2 3">
    <name type="scientific">Variovorax rhizosphaerae</name>
    <dbReference type="NCBI Taxonomy" id="1836200"/>
    <lineage>
        <taxon>Bacteria</taxon>
        <taxon>Pseudomonadati</taxon>
        <taxon>Pseudomonadota</taxon>
        <taxon>Betaproteobacteria</taxon>
        <taxon>Burkholderiales</taxon>
        <taxon>Comamonadaceae</taxon>
        <taxon>Variovorax</taxon>
    </lineage>
</organism>
<accession>A0ABU8WU05</accession>
<keyword evidence="3" id="KW-1185">Reference proteome</keyword>
<dbReference type="Pfam" id="PF13091">
    <property type="entry name" value="PLDc_2"/>
    <property type="match status" value="2"/>
</dbReference>
<reference evidence="2 3" key="1">
    <citation type="submission" date="2024-03" db="EMBL/GenBank/DDBJ databases">
        <title>Novel species of the genus Variovorax.</title>
        <authorList>
            <person name="Liu Q."/>
            <person name="Xin Y.-H."/>
        </authorList>
    </citation>
    <scope>NUCLEOTIDE SEQUENCE [LARGE SCALE GENOMIC DNA]</scope>
    <source>
        <strain evidence="2 3">KACC 18900</strain>
    </source>
</reference>
<dbReference type="CDD" id="cd09113">
    <property type="entry name" value="PLDc_ymdC_like_2"/>
    <property type="match status" value="1"/>
</dbReference>
<dbReference type="PROSITE" id="PS50035">
    <property type="entry name" value="PLD"/>
    <property type="match status" value="2"/>
</dbReference>
<dbReference type="PANTHER" id="PTHR21248:SF12">
    <property type="entry name" value="CARDIOLIPIN SYNTHASE C"/>
    <property type="match status" value="1"/>
</dbReference>
<dbReference type="Proteomes" id="UP001385892">
    <property type="component" value="Unassembled WGS sequence"/>
</dbReference>
<dbReference type="CDD" id="cd09111">
    <property type="entry name" value="PLDc_ymdC_like_1"/>
    <property type="match status" value="1"/>
</dbReference>
<dbReference type="PANTHER" id="PTHR21248">
    <property type="entry name" value="CARDIOLIPIN SYNTHASE"/>
    <property type="match status" value="1"/>
</dbReference>
<evidence type="ECO:0000313" key="2">
    <source>
        <dbReference type="EMBL" id="MEJ8850859.1"/>
    </source>
</evidence>
<dbReference type="SUPFAM" id="SSF56024">
    <property type="entry name" value="Phospholipase D/nuclease"/>
    <property type="match status" value="2"/>
</dbReference>
<dbReference type="InterPro" id="IPR001736">
    <property type="entry name" value="PLipase_D/transphosphatidylase"/>
</dbReference>
<feature type="domain" description="PLD phosphodiesterase" evidence="1">
    <location>
        <begin position="157"/>
        <end position="184"/>
    </location>
</feature>
<dbReference type="InterPro" id="IPR025202">
    <property type="entry name" value="PLD-like_dom"/>
</dbReference>
<feature type="domain" description="PLD phosphodiesterase" evidence="1">
    <location>
        <begin position="399"/>
        <end position="426"/>
    </location>
</feature>
<evidence type="ECO:0000259" key="1">
    <source>
        <dbReference type="PROSITE" id="PS50035"/>
    </source>
</evidence>
<dbReference type="EMBL" id="JBBKZT010000017">
    <property type="protein sequence ID" value="MEJ8850859.1"/>
    <property type="molecule type" value="Genomic_DNA"/>
</dbReference>
<name>A0ABU8WU05_9BURK</name>
<comment type="caution">
    <text evidence="2">The sequence shown here is derived from an EMBL/GenBank/DDBJ whole genome shotgun (WGS) entry which is preliminary data.</text>
</comment>
<sequence length="512" mass="55064">MILLCVVLLAGGCASLPEGYERTETHALEDTASTALGLAGQDALRAHAGQSGCRALPGGVDALAVRMLLAEVAERSLDVQYYIWRDDLTGRLFANALLRAADRGVRVRVLIDDVGTRSNDETLLALDAHPNIEIRVFNPVASRSFRVLGMLGDFARINRRMHNKVFVADNQRAVLGGRNIADEYFNASSDLAFGDLDVLTLGPVVAEASRAFDAYWNAPASLPITALMGRQAAASKLDTLRATLAAYVEAQQDTAYVRHARSTGAQIVAAGTGDVFWGRAQVFVDDPDKITRAPEDDKGHLLPQLHRIGVQLRSELLIVSPYFVPGEAGVASLTGLVGQGVRVTVLTNSLAASDVGAVHAGYKRYREALVDGGVRLYELKPDAIAHVDAKAGDRPIGSSRASLHAKTFVLDQRAVFIGSLNLDPRSVQLNTEIGVICESEAMARDMAGQLTRGIDKVAWRVERSTGAGGSARLVWTESTATGTMQYRDEPGVSAWRQLGIWFLGLLPIESQL</sequence>